<evidence type="ECO:0000313" key="1">
    <source>
        <dbReference type="EMBL" id="CAB4125810.1"/>
    </source>
</evidence>
<evidence type="ECO:0000313" key="2">
    <source>
        <dbReference type="EMBL" id="CAB5209309.1"/>
    </source>
</evidence>
<name>A0A6J7WF07_9CAUD</name>
<dbReference type="EMBL" id="LR796187">
    <property type="protein sequence ID" value="CAB4125810.1"/>
    <property type="molecule type" value="Genomic_DNA"/>
</dbReference>
<sequence length="159" mass="18583">MSDKIELKEKLAFVDMGLKAAWDEMTPEQQKALKGEFFILNRYISNVQGQKTDIQAHFVLTVNEYFNKHWNLLQKHPKLLWMLLCMCSYDNEKIFFHQWLGNKKKTGNGSKKLKFLAEIYPNRKMDELEMLAEITTDKDIKALAKTHGMADADIAKKLK</sequence>
<accession>A0A6J7WF07</accession>
<dbReference type="EMBL" id="LR798231">
    <property type="protein sequence ID" value="CAB5209309.1"/>
    <property type="molecule type" value="Genomic_DNA"/>
</dbReference>
<organism evidence="2">
    <name type="scientific">uncultured Caudovirales phage</name>
    <dbReference type="NCBI Taxonomy" id="2100421"/>
    <lineage>
        <taxon>Viruses</taxon>
        <taxon>Duplodnaviria</taxon>
        <taxon>Heunggongvirae</taxon>
        <taxon>Uroviricota</taxon>
        <taxon>Caudoviricetes</taxon>
        <taxon>Peduoviridae</taxon>
        <taxon>Maltschvirus</taxon>
        <taxon>Maltschvirus maltsch</taxon>
    </lineage>
</organism>
<protein>
    <submittedName>
        <fullName evidence="2">Uncharacterized protein</fullName>
    </submittedName>
</protein>
<reference evidence="2" key="1">
    <citation type="submission" date="2020-05" db="EMBL/GenBank/DDBJ databases">
        <authorList>
            <person name="Chiriac C."/>
            <person name="Salcher M."/>
            <person name="Ghai R."/>
            <person name="Kavagutti S V."/>
        </authorList>
    </citation>
    <scope>NUCLEOTIDE SEQUENCE</scope>
</reference>
<proteinExistence type="predicted"/>
<gene>
    <name evidence="2" type="ORF">UFOVP181_414</name>
    <name evidence="1" type="ORF">UFOVP57_225</name>
</gene>